<dbReference type="PANTHER" id="PTHR11926">
    <property type="entry name" value="GLUCOSYL/GLUCURONOSYL TRANSFERASES"/>
    <property type="match status" value="1"/>
</dbReference>
<reference evidence="6 7" key="1">
    <citation type="journal article" date="2020" name="bioRxiv">
        <title>Sequence and annotation of 42 cannabis genomes reveals extensive copy number variation in cannabinoid synthesis and pathogen resistance genes.</title>
        <authorList>
            <person name="Mckernan K.J."/>
            <person name="Helbert Y."/>
            <person name="Kane L.T."/>
            <person name="Ebling H."/>
            <person name="Zhang L."/>
            <person name="Liu B."/>
            <person name="Eaton Z."/>
            <person name="Mclaughlin S."/>
            <person name="Kingan S."/>
            <person name="Baybayan P."/>
            <person name="Concepcion G."/>
            <person name="Jordan M."/>
            <person name="Riva A."/>
            <person name="Barbazuk W."/>
            <person name="Harkins T."/>
        </authorList>
    </citation>
    <scope>NUCLEOTIDE SEQUENCE [LARGE SCALE GENOMIC DNA]</scope>
    <source>
        <strain evidence="7">cv. Jamaican Lion 4</strain>
        <tissue evidence="6">Leaf</tissue>
    </source>
</reference>
<evidence type="ECO:0000256" key="5">
    <source>
        <dbReference type="ARBA" id="ARBA00066941"/>
    </source>
</evidence>
<sequence>MEMNQRPQTIPRVLIFPMPAQGHVSPMLKLAELLAMSGLHVTFLNSDHIHNRLIKYTDMETRFSKYPEFLFRTIWDGLEEDHPRTGESVWDIIFSMNEKTKPVLREMLVSGQLGSGATPYVTYMITDGLFGGFTLDVAEELGIPCVHFRTTSSCCFWSYFFFPLLAQTLINYLHRNEDMDRLVTSVPGMESFLRFRDLPSMCRVSDTTNKSFQMISQVTNQTRRARALILNTFDDLEGSFVNRLIEFCPNIYTIGPLHAHLNHRQAQNSKTSTYPSSNNLYDIDRSCLTWLDSQPPNSVIYVSFGSIVVMTKSELIELWYGLVNSKQRFLWVMRPDMLMAEDGDRSVPAELEDATRERGFIVSYAPQEQVLAHSAVGGFLTHSGWNSTLESIVAGVPMICWPYFADQQINSRFVSEVWKLGLDMKDVSDRKVVEMMVNDLMVERREEFVKSTAEMARLAKMCVNEGGSSYCNLEKLVEDMRCGTK</sequence>
<proteinExistence type="inferred from homology"/>
<dbReference type="Pfam" id="PF00201">
    <property type="entry name" value="UDPGT"/>
    <property type="match status" value="1"/>
</dbReference>
<gene>
    <name evidence="6" type="ORF">G4B88_015936</name>
</gene>
<dbReference type="GO" id="GO:0102970">
    <property type="term" value="F:7-deoxyloganetic acid glucosyltransferase activity"/>
    <property type="evidence" value="ECO:0007669"/>
    <property type="project" value="UniProtKB-EC"/>
</dbReference>
<comment type="caution">
    <text evidence="6">The sequence shown here is derived from an EMBL/GenBank/DDBJ whole genome shotgun (WGS) entry which is preliminary data.</text>
</comment>
<dbReference type="GO" id="GO:0080044">
    <property type="term" value="F:quercetin 7-O-glucosyltransferase activity"/>
    <property type="evidence" value="ECO:0007669"/>
    <property type="project" value="TreeGrafter"/>
</dbReference>
<evidence type="ECO:0000313" key="6">
    <source>
        <dbReference type="EMBL" id="KAF4361808.1"/>
    </source>
</evidence>
<organism evidence="6 7">
    <name type="scientific">Cannabis sativa</name>
    <name type="common">Hemp</name>
    <name type="synonym">Marijuana</name>
    <dbReference type="NCBI Taxonomy" id="3483"/>
    <lineage>
        <taxon>Eukaryota</taxon>
        <taxon>Viridiplantae</taxon>
        <taxon>Streptophyta</taxon>
        <taxon>Embryophyta</taxon>
        <taxon>Tracheophyta</taxon>
        <taxon>Spermatophyta</taxon>
        <taxon>Magnoliopsida</taxon>
        <taxon>eudicotyledons</taxon>
        <taxon>Gunneridae</taxon>
        <taxon>Pentapetalae</taxon>
        <taxon>rosids</taxon>
        <taxon>fabids</taxon>
        <taxon>Rosales</taxon>
        <taxon>Cannabaceae</taxon>
        <taxon>Cannabis</taxon>
    </lineage>
</organism>
<dbReference type="Gene3D" id="3.40.50.2000">
    <property type="entry name" value="Glycogen Phosphorylase B"/>
    <property type="match status" value="2"/>
</dbReference>
<comment type="similarity">
    <text evidence="1">Belongs to the UDP-glycosyltransferase family.</text>
</comment>
<evidence type="ECO:0000313" key="7">
    <source>
        <dbReference type="Proteomes" id="UP000583929"/>
    </source>
</evidence>
<keyword evidence="7" id="KW-1185">Reference proteome</keyword>
<evidence type="ECO:0000256" key="3">
    <source>
        <dbReference type="ARBA" id="ARBA00022679"/>
    </source>
</evidence>
<name>A0A7J6ETV3_CANSA</name>
<dbReference type="AlphaFoldDB" id="A0A7J6ETV3"/>
<dbReference type="EC" id="2.4.1.323" evidence="5"/>
<dbReference type="InterPro" id="IPR002213">
    <property type="entry name" value="UDP_glucos_trans"/>
</dbReference>
<accession>A0A7J6ETV3</accession>
<dbReference type="EMBL" id="JAATIQ010000323">
    <property type="protein sequence ID" value="KAF4361808.1"/>
    <property type="molecule type" value="Genomic_DNA"/>
</dbReference>
<evidence type="ECO:0000256" key="2">
    <source>
        <dbReference type="ARBA" id="ARBA00022676"/>
    </source>
</evidence>
<dbReference type="GO" id="GO:0080043">
    <property type="term" value="F:quercetin 3-O-glucosyltransferase activity"/>
    <property type="evidence" value="ECO:0007669"/>
    <property type="project" value="TreeGrafter"/>
</dbReference>
<dbReference type="PANTHER" id="PTHR11926:SF1392">
    <property type="entry name" value="GLYCOSYLTRANSFERASE"/>
    <property type="match status" value="1"/>
</dbReference>
<dbReference type="Proteomes" id="UP000583929">
    <property type="component" value="Unassembled WGS sequence"/>
</dbReference>
<dbReference type="FunFam" id="3.40.50.2000:FF:000040">
    <property type="entry name" value="UDP-glycosyltransferase 76C1"/>
    <property type="match status" value="1"/>
</dbReference>
<keyword evidence="3" id="KW-0808">Transferase</keyword>
<dbReference type="SUPFAM" id="SSF53756">
    <property type="entry name" value="UDP-Glycosyltransferase/glycogen phosphorylase"/>
    <property type="match status" value="1"/>
</dbReference>
<evidence type="ECO:0000256" key="1">
    <source>
        <dbReference type="ARBA" id="ARBA00009995"/>
    </source>
</evidence>
<dbReference type="CDD" id="cd03784">
    <property type="entry name" value="GT1_Gtf-like"/>
    <property type="match status" value="1"/>
</dbReference>
<keyword evidence="2" id="KW-0328">Glycosyltransferase</keyword>
<dbReference type="FunFam" id="3.40.50.2000:FF:000065">
    <property type="entry name" value="Glycosyltransferase"/>
    <property type="match status" value="1"/>
</dbReference>
<comment type="catalytic activity">
    <reaction evidence="4">
        <text>7-deoxyloganetate + UDP-alpha-D-glucose = 7-deoxyloganate + UDP + H(+)</text>
        <dbReference type="Rhea" id="RHEA:39895"/>
        <dbReference type="ChEBI" id="CHEBI:15378"/>
        <dbReference type="ChEBI" id="CHEBI:58223"/>
        <dbReference type="ChEBI" id="CHEBI:58885"/>
        <dbReference type="ChEBI" id="CHEBI:76844"/>
        <dbReference type="ChEBI" id="CHEBI:76846"/>
        <dbReference type="EC" id="2.4.1.323"/>
    </reaction>
</comment>
<evidence type="ECO:0000256" key="4">
    <source>
        <dbReference type="ARBA" id="ARBA00051827"/>
    </source>
</evidence>
<protein>
    <recommendedName>
        <fullName evidence="5">7-deoxyloganetic acid glucosyltransferase</fullName>
        <ecNumber evidence="5">2.4.1.323</ecNumber>
    </recommendedName>
</protein>